<protein>
    <submittedName>
        <fullName evidence="2">Uncharacterized protein</fullName>
    </submittedName>
</protein>
<gene>
    <name evidence="2" type="ORF">PVAP13_2KG431805</name>
</gene>
<comment type="caution">
    <text evidence="2">The sequence shown here is derived from an EMBL/GenBank/DDBJ whole genome shotgun (WGS) entry which is preliminary data.</text>
</comment>
<evidence type="ECO:0000256" key="1">
    <source>
        <dbReference type="SAM" id="MobiDB-lite"/>
    </source>
</evidence>
<sequence length="107" mass="11337">MELLQITTVAYVIQKEKFPSHRPLARSLVESCSCVSGGGCFVGARVPPTQPAPSWDLRRFGSAKREGPPDPTAAGGGTSAAAPRSLRRQSGHQVGSSLLAFCLERTE</sequence>
<accession>A0A8T0WIA7</accession>
<dbReference type="Proteomes" id="UP000823388">
    <property type="component" value="Chromosome 2K"/>
</dbReference>
<dbReference type="AlphaFoldDB" id="A0A8T0WIA7"/>
<organism evidence="2 3">
    <name type="scientific">Panicum virgatum</name>
    <name type="common">Blackwell switchgrass</name>
    <dbReference type="NCBI Taxonomy" id="38727"/>
    <lineage>
        <taxon>Eukaryota</taxon>
        <taxon>Viridiplantae</taxon>
        <taxon>Streptophyta</taxon>
        <taxon>Embryophyta</taxon>
        <taxon>Tracheophyta</taxon>
        <taxon>Spermatophyta</taxon>
        <taxon>Magnoliopsida</taxon>
        <taxon>Liliopsida</taxon>
        <taxon>Poales</taxon>
        <taxon>Poaceae</taxon>
        <taxon>PACMAD clade</taxon>
        <taxon>Panicoideae</taxon>
        <taxon>Panicodae</taxon>
        <taxon>Paniceae</taxon>
        <taxon>Panicinae</taxon>
        <taxon>Panicum</taxon>
        <taxon>Panicum sect. Hiantes</taxon>
    </lineage>
</organism>
<evidence type="ECO:0000313" key="3">
    <source>
        <dbReference type="Proteomes" id="UP000823388"/>
    </source>
</evidence>
<proteinExistence type="predicted"/>
<reference evidence="2" key="1">
    <citation type="submission" date="2020-05" db="EMBL/GenBank/DDBJ databases">
        <title>WGS assembly of Panicum virgatum.</title>
        <authorList>
            <person name="Lovell J.T."/>
            <person name="Jenkins J."/>
            <person name="Shu S."/>
            <person name="Juenger T.E."/>
            <person name="Schmutz J."/>
        </authorList>
    </citation>
    <scope>NUCLEOTIDE SEQUENCE</scope>
    <source>
        <strain evidence="2">AP13</strain>
    </source>
</reference>
<feature type="region of interest" description="Disordered" evidence="1">
    <location>
        <begin position="46"/>
        <end position="93"/>
    </location>
</feature>
<name>A0A8T0WIA7_PANVG</name>
<evidence type="ECO:0000313" key="2">
    <source>
        <dbReference type="EMBL" id="KAG2645576.1"/>
    </source>
</evidence>
<keyword evidence="3" id="KW-1185">Reference proteome</keyword>
<dbReference type="EMBL" id="CM029039">
    <property type="protein sequence ID" value="KAG2645576.1"/>
    <property type="molecule type" value="Genomic_DNA"/>
</dbReference>
<feature type="compositionally biased region" description="Basic and acidic residues" evidence="1">
    <location>
        <begin position="56"/>
        <end position="68"/>
    </location>
</feature>